<gene>
    <name evidence="4" type="ORF">Q5H94_02580</name>
</gene>
<comment type="similarity">
    <text evidence="1 2">Belongs to the outer membrane factor (OMF) (TC 1.B.17) family.</text>
</comment>
<dbReference type="Proteomes" id="UP001176468">
    <property type="component" value="Unassembled WGS sequence"/>
</dbReference>
<dbReference type="InterPro" id="IPR003423">
    <property type="entry name" value="OMP_efflux"/>
</dbReference>
<evidence type="ECO:0000313" key="5">
    <source>
        <dbReference type="Proteomes" id="UP001176468"/>
    </source>
</evidence>
<dbReference type="PANTHER" id="PTHR30203:SF25">
    <property type="entry name" value="OUTER MEMBRANE PROTEIN-RELATED"/>
    <property type="match status" value="1"/>
</dbReference>
<sequence length="492" mass="51540">MIRKYTLVALAAAAAVGGCTVGPNYKPPEMAVPPAFAEKQGPGSSVDPAHWWTAFGDPQLDALVARALKDSPNMAIAASRVKQARLGEIQARGVGLPTVGSSANASHIELSKNAGLSQIAQLFSGGGSGSGSGSTGGIALPGTGITTYSVGFDASWEIDLFGGGRRQVEGAVARTDAAIWNQRDAGVTLAAEVAQAYFALRLDQAQIAIVEDEIVHEKRTLAIAGHTAKAGLSPQIDVTRQRGTLTSLEARLEPLRADVRVRVHALGVLVGDTPEALDEELAKSAAVPLGLPDVPAGLPSDLLRRRPDIRAAERQLAAATADIGVAVSDLYPKFKLTGAASLLSTSLSNLFSRDSVQGNVSGGATFPILDWGRRKATVGLRKEDREQAYAQYRATVLGALRDVEDPLARLDAERRRNATLKRALADAQATVHAVEAQYRTGFVAQNTLLDAQVQALSAREQLAASDSQLRQDTASLFKAIGGGWEEGSPAAP</sequence>
<dbReference type="RefSeq" id="WP_304559642.1">
    <property type="nucleotide sequence ID" value="NZ_JAUQSZ010000001.1"/>
</dbReference>
<evidence type="ECO:0000256" key="3">
    <source>
        <dbReference type="SAM" id="Coils"/>
    </source>
</evidence>
<keyword evidence="2" id="KW-1134">Transmembrane beta strand</keyword>
<keyword evidence="2" id="KW-0449">Lipoprotein</keyword>
<dbReference type="InterPro" id="IPR010131">
    <property type="entry name" value="MdtP/NodT-like"/>
</dbReference>
<keyword evidence="2" id="KW-0472">Membrane</keyword>
<evidence type="ECO:0000256" key="1">
    <source>
        <dbReference type="ARBA" id="ARBA00007613"/>
    </source>
</evidence>
<reference evidence="4" key="1">
    <citation type="submission" date="2023-07" db="EMBL/GenBank/DDBJ databases">
        <authorList>
            <person name="Kim M.K."/>
        </authorList>
    </citation>
    <scope>NUCLEOTIDE SEQUENCE</scope>
    <source>
        <strain evidence="4">CA1-15</strain>
    </source>
</reference>
<comment type="subcellular location">
    <subcellularLocation>
        <location evidence="2">Cell membrane</location>
        <topology evidence="2">Lipid-anchor</topology>
    </subcellularLocation>
</comment>
<comment type="caution">
    <text evidence="4">The sequence shown here is derived from an EMBL/GenBank/DDBJ whole genome shotgun (WGS) entry which is preliminary data.</text>
</comment>
<keyword evidence="5" id="KW-1185">Reference proteome</keyword>
<feature type="coiled-coil region" evidence="3">
    <location>
        <begin position="410"/>
        <end position="437"/>
    </location>
</feature>
<accession>A0ABT8ZUF4</accession>
<name>A0ABT8ZUF4_9SPHN</name>
<protein>
    <submittedName>
        <fullName evidence="4">Efflux transporter outer membrane subunit</fullName>
    </submittedName>
</protein>
<keyword evidence="3" id="KW-0175">Coiled coil</keyword>
<dbReference type="Pfam" id="PF02321">
    <property type="entry name" value="OEP"/>
    <property type="match status" value="2"/>
</dbReference>
<dbReference type="NCBIfam" id="TIGR01845">
    <property type="entry name" value="outer_NodT"/>
    <property type="match status" value="1"/>
</dbReference>
<dbReference type="SUPFAM" id="SSF56954">
    <property type="entry name" value="Outer membrane efflux proteins (OEP)"/>
    <property type="match status" value="1"/>
</dbReference>
<dbReference type="PROSITE" id="PS51257">
    <property type="entry name" value="PROKAR_LIPOPROTEIN"/>
    <property type="match status" value="1"/>
</dbReference>
<organism evidence="4 5">
    <name type="scientific">Sphingomonas immobilis</name>
    <dbReference type="NCBI Taxonomy" id="3063997"/>
    <lineage>
        <taxon>Bacteria</taxon>
        <taxon>Pseudomonadati</taxon>
        <taxon>Pseudomonadota</taxon>
        <taxon>Alphaproteobacteria</taxon>
        <taxon>Sphingomonadales</taxon>
        <taxon>Sphingomonadaceae</taxon>
        <taxon>Sphingomonas</taxon>
    </lineage>
</organism>
<evidence type="ECO:0000256" key="2">
    <source>
        <dbReference type="RuleBase" id="RU362097"/>
    </source>
</evidence>
<keyword evidence="2" id="KW-0812">Transmembrane</keyword>
<dbReference type="PANTHER" id="PTHR30203">
    <property type="entry name" value="OUTER MEMBRANE CATION EFFLUX PROTEIN"/>
    <property type="match status" value="1"/>
</dbReference>
<dbReference type="Gene3D" id="2.20.200.10">
    <property type="entry name" value="Outer membrane efflux proteins (OEP)"/>
    <property type="match status" value="1"/>
</dbReference>
<dbReference type="Gene3D" id="1.20.1600.10">
    <property type="entry name" value="Outer membrane efflux proteins (OEP)"/>
    <property type="match status" value="1"/>
</dbReference>
<keyword evidence="2" id="KW-0564">Palmitate</keyword>
<dbReference type="EMBL" id="JAUQSZ010000001">
    <property type="protein sequence ID" value="MDO7841201.1"/>
    <property type="molecule type" value="Genomic_DNA"/>
</dbReference>
<proteinExistence type="inferred from homology"/>
<evidence type="ECO:0000313" key="4">
    <source>
        <dbReference type="EMBL" id="MDO7841201.1"/>
    </source>
</evidence>